<evidence type="ECO:0000313" key="2">
    <source>
        <dbReference type="Proteomes" id="UP001283361"/>
    </source>
</evidence>
<keyword evidence="2" id="KW-1185">Reference proteome</keyword>
<evidence type="ECO:0000313" key="1">
    <source>
        <dbReference type="EMBL" id="KAK3727058.1"/>
    </source>
</evidence>
<organism evidence="1 2">
    <name type="scientific">Elysia crispata</name>
    <name type="common">lettuce slug</name>
    <dbReference type="NCBI Taxonomy" id="231223"/>
    <lineage>
        <taxon>Eukaryota</taxon>
        <taxon>Metazoa</taxon>
        <taxon>Spiralia</taxon>
        <taxon>Lophotrochozoa</taxon>
        <taxon>Mollusca</taxon>
        <taxon>Gastropoda</taxon>
        <taxon>Heterobranchia</taxon>
        <taxon>Euthyneura</taxon>
        <taxon>Panpulmonata</taxon>
        <taxon>Sacoglossa</taxon>
        <taxon>Placobranchoidea</taxon>
        <taxon>Plakobranchidae</taxon>
        <taxon>Elysia</taxon>
    </lineage>
</organism>
<comment type="caution">
    <text evidence="1">The sequence shown here is derived from an EMBL/GenBank/DDBJ whole genome shotgun (WGS) entry which is preliminary data.</text>
</comment>
<reference evidence="1" key="1">
    <citation type="journal article" date="2023" name="G3 (Bethesda)">
        <title>A reference genome for the long-term kleptoplast-retaining sea slug Elysia crispata morphotype clarki.</title>
        <authorList>
            <person name="Eastman K.E."/>
            <person name="Pendleton A.L."/>
            <person name="Shaikh M.A."/>
            <person name="Suttiyut T."/>
            <person name="Ogas R."/>
            <person name="Tomko P."/>
            <person name="Gavelis G."/>
            <person name="Widhalm J.R."/>
            <person name="Wisecaver J.H."/>
        </authorList>
    </citation>
    <scope>NUCLEOTIDE SEQUENCE</scope>
    <source>
        <strain evidence="1">ECLA1</strain>
    </source>
</reference>
<dbReference type="AlphaFoldDB" id="A0AAE0XZ18"/>
<proteinExistence type="predicted"/>
<gene>
    <name evidence="1" type="ORF">RRG08_064523</name>
</gene>
<sequence>MLSRSFNPPNIGSERGFCFTCNENQRTELTARGCDDFSNRNLSSENPVFKVHRVYIRDCCLKPIDFLVVVLSHGIGKEIECVSHQYEGEQNKSQEEQRLPALTWWCFTKYCRGLGREKPAGYWIISIKLEKHKSFLPQSKPCSIFIPPDDCWICFRLIKLQIFPKTRHERAKSAKSQF</sequence>
<dbReference type="EMBL" id="JAWDGP010007260">
    <property type="protein sequence ID" value="KAK3727058.1"/>
    <property type="molecule type" value="Genomic_DNA"/>
</dbReference>
<protein>
    <submittedName>
        <fullName evidence="1">Uncharacterized protein</fullName>
    </submittedName>
</protein>
<dbReference type="Proteomes" id="UP001283361">
    <property type="component" value="Unassembled WGS sequence"/>
</dbReference>
<accession>A0AAE0XZ18</accession>
<name>A0AAE0XZ18_9GAST</name>